<feature type="domain" description="4'-phosphopantetheinyl transferase N-terminal" evidence="4">
    <location>
        <begin position="15"/>
        <end position="107"/>
    </location>
</feature>
<dbReference type="GO" id="GO:0019878">
    <property type="term" value="P:lysine biosynthetic process via aminoadipic acid"/>
    <property type="evidence" value="ECO:0007669"/>
    <property type="project" value="TreeGrafter"/>
</dbReference>
<comment type="caution">
    <text evidence="5">The sequence shown here is derived from an EMBL/GenBank/DDBJ whole genome shotgun (WGS) entry which is preliminary data.</text>
</comment>
<dbReference type="GO" id="GO:0008897">
    <property type="term" value="F:holo-[acyl-carrier-protein] synthase activity"/>
    <property type="evidence" value="ECO:0007669"/>
    <property type="project" value="InterPro"/>
</dbReference>
<evidence type="ECO:0000256" key="2">
    <source>
        <dbReference type="ARBA" id="ARBA00022679"/>
    </source>
</evidence>
<dbReference type="PANTHER" id="PTHR12215:SF10">
    <property type="entry name" value="L-AMINOADIPATE-SEMIALDEHYDE DEHYDROGENASE-PHOSPHOPANTETHEINYL TRANSFERASE"/>
    <property type="match status" value="1"/>
</dbReference>
<dbReference type="EMBL" id="QRQE01000013">
    <property type="protein sequence ID" value="RHM77697.1"/>
    <property type="molecule type" value="Genomic_DNA"/>
</dbReference>
<evidence type="ECO:0000313" key="6">
    <source>
        <dbReference type="Proteomes" id="UP000285610"/>
    </source>
</evidence>
<evidence type="ECO:0000256" key="1">
    <source>
        <dbReference type="ARBA" id="ARBA00010990"/>
    </source>
</evidence>
<dbReference type="GO" id="GO:0005829">
    <property type="term" value="C:cytosol"/>
    <property type="evidence" value="ECO:0007669"/>
    <property type="project" value="TreeGrafter"/>
</dbReference>
<dbReference type="Pfam" id="PF01648">
    <property type="entry name" value="ACPS"/>
    <property type="match status" value="1"/>
</dbReference>
<dbReference type="GO" id="GO:0000287">
    <property type="term" value="F:magnesium ion binding"/>
    <property type="evidence" value="ECO:0007669"/>
    <property type="project" value="InterPro"/>
</dbReference>
<dbReference type="Pfam" id="PF22624">
    <property type="entry name" value="AASDHPPT_N"/>
    <property type="match status" value="1"/>
</dbReference>
<name>A0A415SB05_MEDGN</name>
<evidence type="ECO:0000313" key="5">
    <source>
        <dbReference type="EMBL" id="RHM77697.1"/>
    </source>
</evidence>
<dbReference type="InterPro" id="IPR050559">
    <property type="entry name" value="P-Pant_transferase_sf"/>
</dbReference>
<dbReference type="AlphaFoldDB" id="A0A415SB05"/>
<comment type="similarity">
    <text evidence="1">Belongs to the P-Pant transferase superfamily. Gsp/Sfp/HetI/AcpT family.</text>
</comment>
<protein>
    <submittedName>
        <fullName evidence="5">4'-phosphopantetheinyl transferase</fullName>
    </submittedName>
</protein>
<feature type="domain" description="4'-phosphopantetheinyl transferase" evidence="3">
    <location>
        <begin position="113"/>
        <end position="182"/>
    </location>
</feature>
<sequence>MNNLPPEEIHVWILQWRSMTDWMKENWGILNEEEIKQYTSYVKYEDMMRGAIGRIAVKKISSSYLGKEIKDIQIERGRFGKPYLYCSGNRLSINYNLSHSGEIVMLVFGRNVQVGVDVQVIKQIQEYQRLAENYFSPEEAAVVIRQNNIESFFEYWTAKEAYVKAIGCGFYKDFDSFSVKIGGTSSERFGGQIWQICQITVDKCHKACLVYGRRNENEL</sequence>
<gene>
    <name evidence="5" type="ORF">DWZ50_06995</name>
</gene>
<evidence type="ECO:0000259" key="3">
    <source>
        <dbReference type="Pfam" id="PF01648"/>
    </source>
</evidence>
<keyword evidence="2 5" id="KW-0808">Transferase</keyword>
<dbReference type="InterPro" id="IPR037143">
    <property type="entry name" value="4-PPantetheinyl_Trfase_dom_sf"/>
</dbReference>
<dbReference type="SUPFAM" id="SSF56214">
    <property type="entry name" value="4'-phosphopantetheinyl transferase"/>
    <property type="match status" value="2"/>
</dbReference>
<dbReference type="InterPro" id="IPR055066">
    <property type="entry name" value="AASDHPPT_N"/>
</dbReference>
<dbReference type="Proteomes" id="UP000285610">
    <property type="component" value="Unassembled WGS sequence"/>
</dbReference>
<reference evidence="5 6" key="1">
    <citation type="submission" date="2018-08" db="EMBL/GenBank/DDBJ databases">
        <title>A genome reference for cultivated species of the human gut microbiota.</title>
        <authorList>
            <person name="Zou Y."/>
            <person name="Xue W."/>
            <person name="Luo G."/>
        </authorList>
    </citation>
    <scope>NUCLEOTIDE SEQUENCE [LARGE SCALE GENOMIC DNA]</scope>
    <source>
        <strain evidence="5 6">AF33-12</strain>
    </source>
</reference>
<dbReference type="InterPro" id="IPR008278">
    <property type="entry name" value="4-PPantetheinyl_Trfase_dom"/>
</dbReference>
<organism evidence="5 6">
    <name type="scientific">Mediterraneibacter gnavus</name>
    <name type="common">Ruminococcus gnavus</name>
    <dbReference type="NCBI Taxonomy" id="33038"/>
    <lineage>
        <taxon>Bacteria</taxon>
        <taxon>Bacillati</taxon>
        <taxon>Bacillota</taxon>
        <taxon>Clostridia</taxon>
        <taxon>Lachnospirales</taxon>
        <taxon>Lachnospiraceae</taxon>
        <taxon>Mediterraneibacter</taxon>
    </lineage>
</organism>
<dbReference type="Gene3D" id="3.90.470.20">
    <property type="entry name" value="4'-phosphopantetheinyl transferase domain"/>
    <property type="match status" value="2"/>
</dbReference>
<accession>A0A415SB05</accession>
<dbReference type="PANTHER" id="PTHR12215">
    <property type="entry name" value="PHOSPHOPANTETHEINE TRANSFERASE"/>
    <property type="match status" value="1"/>
</dbReference>
<evidence type="ECO:0000259" key="4">
    <source>
        <dbReference type="Pfam" id="PF22624"/>
    </source>
</evidence>
<proteinExistence type="inferred from homology"/>